<dbReference type="EMBL" id="CM042035">
    <property type="protein sequence ID" value="KAI3756478.1"/>
    <property type="molecule type" value="Genomic_DNA"/>
</dbReference>
<keyword evidence="2" id="KW-1185">Reference proteome</keyword>
<sequence length="431" mass="45977">MILVNQDWDGDSTHAEAHVLPASHVGYKQGFAIKTYISSTASPTATLLFQGTIIGVDSAPAVASFSSRGPSLQSPGILKPDIIGRCVSVLAAWHSPTVIKSTIMITADQVSLNGKPIKDERELHAGIYAIGSGHVNPSKAKDLGLVYDIEPDDYIPYLCGLGYTSQQVGIIVTRMISCTKTIPEGQLNYPSYTMTLTRGENKTYSRTVTNVGEANSTYTFSELDTVVPNGAMAWRSGLDLAVEDGVDVLSLSLGGLSHPYYQDGIVIGAFTAIQKGIFVACAAANRGPSNTMLSNEAPWILTVGASTIDRKIVASVSLGNKVVLEGESLFQPKDFPKHICLWCTPGRTAIDGDSTFPDVHVLPTSHVGYKEGVAIKTYISSTEFPTATLLFRGTVIRIDSAPAVTYFSSRGPSMQSPGILKPDIITLVLAF</sequence>
<proteinExistence type="predicted"/>
<accession>A0ACB9ED27</accession>
<evidence type="ECO:0000313" key="1">
    <source>
        <dbReference type="EMBL" id="KAI3756478.1"/>
    </source>
</evidence>
<protein>
    <submittedName>
        <fullName evidence="1">Uncharacterized protein</fullName>
    </submittedName>
</protein>
<comment type="caution">
    <text evidence="1">The sequence shown here is derived from an EMBL/GenBank/DDBJ whole genome shotgun (WGS) entry which is preliminary data.</text>
</comment>
<gene>
    <name evidence="1" type="ORF">L1987_56299</name>
</gene>
<organism evidence="1 2">
    <name type="scientific">Smallanthus sonchifolius</name>
    <dbReference type="NCBI Taxonomy" id="185202"/>
    <lineage>
        <taxon>Eukaryota</taxon>
        <taxon>Viridiplantae</taxon>
        <taxon>Streptophyta</taxon>
        <taxon>Embryophyta</taxon>
        <taxon>Tracheophyta</taxon>
        <taxon>Spermatophyta</taxon>
        <taxon>Magnoliopsida</taxon>
        <taxon>eudicotyledons</taxon>
        <taxon>Gunneridae</taxon>
        <taxon>Pentapetalae</taxon>
        <taxon>asterids</taxon>
        <taxon>campanulids</taxon>
        <taxon>Asterales</taxon>
        <taxon>Asteraceae</taxon>
        <taxon>Asteroideae</taxon>
        <taxon>Heliantheae alliance</taxon>
        <taxon>Millerieae</taxon>
        <taxon>Smallanthus</taxon>
    </lineage>
</organism>
<reference evidence="2" key="1">
    <citation type="journal article" date="2022" name="Mol. Ecol. Resour.">
        <title>The genomes of chicory, endive, great burdock and yacon provide insights into Asteraceae palaeo-polyploidization history and plant inulin production.</title>
        <authorList>
            <person name="Fan W."/>
            <person name="Wang S."/>
            <person name="Wang H."/>
            <person name="Wang A."/>
            <person name="Jiang F."/>
            <person name="Liu H."/>
            <person name="Zhao H."/>
            <person name="Xu D."/>
            <person name="Zhang Y."/>
        </authorList>
    </citation>
    <scope>NUCLEOTIDE SEQUENCE [LARGE SCALE GENOMIC DNA]</scope>
    <source>
        <strain evidence="2">cv. Yunnan</strain>
    </source>
</reference>
<name>A0ACB9ED27_9ASTR</name>
<reference evidence="1 2" key="2">
    <citation type="journal article" date="2022" name="Mol. Ecol. Resour.">
        <title>The genomes of chicory, endive, great burdock and yacon provide insights into Asteraceae paleo-polyploidization history and plant inulin production.</title>
        <authorList>
            <person name="Fan W."/>
            <person name="Wang S."/>
            <person name="Wang H."/>
            <person name="Wang A."/>
            <person name="Jiang F."/>
            <person name="Liu H."/>
            <person name="Zhao H."/>
            <person name="Xu D."/>
            <person name="Zhang Y."/>
        </authorList>
    </citation>
    <scope>NUCLEOTIDE SEQUENCE [LARGE SCALE GENOMIC DNA]</scope>
    <source>
        <strain evidence="2">cv. Yunnan</strain>
        <tissue evidence="1">Leaves</tissue>
    </source>
</reference>
<evidence type="ECO:0000313" key="2">
    <source>
        <dbReference type="Proteomes" id="UP001056120"/>
    </source>
</evidence>
<dbReference type="Proteomes" id="UP001056120">
    <property type="component" value="Linkage Group LG18"/>
</dbReference>